<evidence type="ECO:0000313" key="4">
    <source>
        <dbReference type="Proteomes" id="UP001374579"/>
    </source>
</evidence>
<dbReference type="PANTHER" id="PTHR43404:SF1">
    <property type="entry name" value="MNN4P"/>
    <property type="match status" value="1"/>
</dbReference>
<evidence type="ECO:0000256" key="1">
    <source>
        <dbReference type="SAM" id="Phobius"/>
    </source>
</evidence>
<dbReference type="EMBL" id="JBAMIC010000001">
    <property type="protein sequence ID" value="KAK7115217.1"/>
    <property type="molecule type" value="Genomic_DNA"/>
</dbReference>
<dbReference type="GO" id="GO:0009100">
    <property type="term" value="P:glycoprotein metabolic process"/>
    <property type="evidence" value="ECO:0007669"/>
    <property type="project" value="UniProtKB-ARBA"/>
</dbReference>
<sequence>MFLSRNSRSRLIFRYVAGVLLLLVVVVMVRPLRNSLIPVWPRIWRDVSTLDIVRMYNVIHASTPLYFLPQPCSTSAQNPSGWDGELTAYLIAVSRDTATRRHSQQGLQDALQADRDFFLEPRHVQSEVASLRNVSAAVLLRASHTQRRADHWLSQSGERVAKYGRFRPLLTPADTQSAVTLLMTFDLACRAAGVTYFLTAGSLLGWYRHGGLIPWDDDLDVALNVQHAHRAWKILSCLPGLGLRVVGGAGAQWKLFYLTPGKAKGFPSVDIMLVTSDQRFVWSLVPFAFPKDMTFHYQNVVPLRSETFEGVRVLVPRLARAELARLYDAEQCVSPEYDHRRDVGLKAANVTHVPCAELTGMYTLRNV</sequence>
<feature type="transmembrane region" description="Helical" evidence="1">
    <location>
        <begin position="12"/>
        <end position="32"/>
    </location>
</feature>
<keyword evidence="1" id="KW-0472">Membrane</keyword>
<evidence type="ECO:0000313" key="3">
    <source>
        <dbReference type="EMBL" id="KAK7115217.1"/>
    </source>
</evidence>
<dbReference type="Pfam" id="PF04991">
    <property type="entry name" value="LicD"/>
    <property type="match status" value="1"/>
</dbReference>
<evidence type="ECO:0000259" key="2">
    <source>
        <dbReference type="Pfam" id="PF04991"/>
    </source>
</evidence>
<dbReference type="AlphaFoldDB" id="A0AAN9GNH1"/>
<gene>
    <name evidence="3" type="ORF">V1264_001132</name>
</gene>
<keyword evidence="1" id="KW-1133">Transmembrane helix</keyword>
<dbReference type="Proteomes" id="UP001374579">
    <property type="component" value="Unassembled WGS sequence"/>
</dbReference>
<dbReference type="InterPro" id="IPR007074">
    <property type="entry name" value="LicD/FKTN/FKRP_NTP_transf"/>
</dbReference>
<comment type="caution">
    <text evidence="3">The sequence shown here is derived from an EMBL/GenBank/DDBJ whole genome shotgun (WGS) entry which is preliminary data.</text>
</comment>
<name>A0AAN9GNH1_9CAEN</name>
<keyword evidence="4" id="KW-1185">Reference proteome</keyword>
<organism evidence="3 4">
    <name type="scientific">Littorina saxatilis</name>
    <dbReference type="NCBI Taxonomy" id="31220"/>
    <lineage>
        <taxon>Eukaryota</taxon>
        <taxon>Metazoa</taxon>
        <taxon>Spiralia</taxon>
        <taxon>Lophotrochozoa</taxon>
        <taxon>Mollusca</taxon>
        <taxon>Gastropoda</taxon>
        <taxon>Caenogastropoda</taxon>
        <taxon>Littorinimorpha</taxon>
        <taxon>Littorinoidea</taxon>
        <taxon>Littorinidae</taxon>
        <taxon>Littorina</taxon>
    </lineage>
</organism>
<dbReference type="PANTHER" id="PTHR43404">
    <property type="entry name" value="LIPOPOLYSACCHARIDE CHOLINEPHOSPHOTRANSFERASE LICD"/>
    <property type="match status" value="1"/>
</dbReference>
<protein>
    <recommendedName>
        <fullName evidence="2">LicD/FKTN/FKRP nucleotidyltransferase domain-containing protein</fullName>
    </recommendedName>
</protein>
<feature type="domain" description="LicD/FKTN/FKRP nucleotidyltransferase" evidence="2">
    <location>
        <begin position="189"/>
        <end position="230"/>
    </location>
</feature>
<reference evidence="3 4" key="1">
    <citation type="submission" date="2024-02" db="EMBL/GenBank/DDBJ databases">
        <title>Chromosome-scale genome assembly of the rough periwinkle Littorina saxatilis.</title>
        <authorList>
            <person name="De Jode A."/>
            <person name="Faria R."/>
            <person name="Formenti G."/>
            <person name="Sims Y."/>
            <person name="Smith T.P."/>
            <person name="Tracey A."/>
            <person name="Wood J.M.D."/>
            <person name="Zagrodzka Z.B."/>
            <person name="Johannesson K."/>
            <person name="Butlin R.K."/>
            <person name="Leder E.H."/>
        </authorList>
    </citation>
    <scope>NUCLEOTIDE SEQUENCE [LARGE SCALE GENOMIC DNA]</scope>
    <source>
        <strain evidence="3">Snail1</strain>
        <tissue evidence="3">Muscle</tissue>
    </source>
</reference>
<accession>A0AAN9GNH1</accession>
<proteinExistence type="predicted"/>
<keyword evidence="1" id="KW-0812">Transmembrane</keyword>
<dbReference type="InterPro" id="IPR052942">
    <property type="entry name" value="LPS_cholinephosphotransferase"/>
</dbReference>